<dbReference type="OrthoDB" id="57886at2"/>
<dbReference type="GO" id="GO:0098719">
    <property type="term" value="P:sodium ion import across plasma membrane"/>
    <property type="evidence" value="ECO:0007669"/>
    <property type="project" value="TreeGrafter"/>
</dbReference>
<comment type="similarity">
    <text evidence="10">Belongs to the monovalent cation:proton antiporter 1 (CPA1) transporter (TC 2.A.36) family.</text>
</comment>
<evidence type="ECO:0000313" key="14">
    <source>
        <dbReference type="Proteomes" id="UP000265742"/>
    </source>
</evidence>
<feature type="domain" description="Cation/H+ exchanger transmembrane" evidence="12">
    <location>
        <begin position="13"/>
        <end position="402"/>
    </location>
</feature>
<dbReference type="PANTHER" id="PTHR10110:SF86">
    <property type="entry name" value="SODIUM_HYDROGEN EXCHANGER 7"/>
    <property type="match status" value="1"/>
</dbReference>
<feature type="transmembrane region" description="Helical" evidence="10">
    <location>
        <begin position="220"/>
        <end position="242"/>
    </location>
</feature>
<evidence type="ECO:0000256" key="3">
    <source>
        <dbReference type="ARBA" id="ARBA00022475"/>
    </source>
</evidence>
<organism evidence="13 14">
    <name type="scientific">Amnibacterium setariae</name>
    <dbReference type="NCBI Taxonomy" id="2306585"/>
    <lineage>
        <taxon>Bacteria</taxon>
        <taxon>Bacillati</taxon>
        <taxon>Actinomycetota</taxon>
        <taxon>Actinomycetes</taxon>
        <taxon>Micrococcales</taxon>
        <taxon>Microbacteriaceae</taxon>
        <taxon>Amnibacterium</taxon>
    </lineage>
</organism>
<reference evidence="14" key="1">
    <citation type="submission" date="2018-09" db="EMBL/GenBank/DDBJ databases">
        <authorList>
            <person name="Kim I."/>
        </authorList>
    </citation>
    <scope>NUCLEOTIDE SEQUENCE [LARGE SCALE GENOMIC DNA]</scope>
    <source>
        <strain evidence="14">DD4a</strain>
    </source>
</reference>
<keyword evidence="8 10" id="KW-0472">Membrane</keyword>
<feature type="transmembrane region" description="Helical" evidence="10">
    <location>
        <begin position="262"/>
        <end position="282"/>
    </location>
</feature>
<evidence type="ECO:0000256" key="5">
    <source>
        <dbReference type="ARBA" id="ARBA00022989"/>
    </source>
</evidence>
<comment type="caution">
    <text evidence="13">The sequence shown here is derived from an EMBL/GenBank/DDBJ whole genome shotgun (WGS) entry which is preliminary data.</text>
</comment>
<dbReference type="GO" id="GO:0015386">
    <property type="term" value="F:potassium:proton antiporter activity"/>
    <property type="evidence" value="ECO:0007669"/>
    <property type="project" value="TreeGrafter"/>
</dbReference>
<keyword evidence="3 10" id="KW-1003">Cell membrane</keyword>
<dbReference type="AlphaFoldDB" id="A0A3A1U7F4"/>
<keyword evidence="10" id="KW-0050">Antiport</keyword>
<feature type="transmembrane region" description="Helical" evidence="10">
    <location>
        <begin position="343"/>
        <end position="365"/>
    </location>
</feature>
<dbReference type="Proteomes" id="UP000265742">
    <property type="component" value="Unassembled WGS sequence"/>
</dbReference>
<dbReference type="InterPro" id="IPR038770">
    <property type="entry name" value="Na+/solute_symporter_sf"/>
</dbReference>
<dbReference type="Gene3D" id="1.20.1530.20">
    <property type="match status" value="1"/>
</dbReference>
<evidence type="ECO:0000256" key="9">
    <source>
        <dbReference type="ARBA" id="ARBA00023201"/>
    </source>
</evidence>
<evidence type="ECO:0000256" key="8">
    <source>
        <dbReference type="ARBA" id="ARBA00023136"/>
    </source>
</evidence>
<keyword evidence="6 10" id="KW-0915">Sodium</keyword>
<name>A0A3A1U7F4_9MICO</name>
<comment type="function">
    <text evidence="10">Na(+)/H(+) antiporter that extrudes sodium in exchange for external protons.</text>
</comment>
<dbReference type="InterPro" id="IPR004705">
    <property type="entry name" value="Cation/H_exchanger_CPA1_bac"/>
</dbReference>
<feature type="transmembrane region" description="Helical" evidence="10">
    <location>
        <begin position="294"/>
        <end position="323"/>
    </location>
</feature>
<keyword evidence="14" id="KW-1185">Reference proteome</keyword>
<feature type="transmembrane region" description="Helical" evidence="10">
    <location>
        <begin position="111"/>
        <end position="133"/>
    </location>
</feature>
<feature type="transmembrane region" description="Helical" evidence="10">
    <location>
        <begin position="6"/>
        <end position="23"/>
    </location>
</feature>
<protein>
    <submittedName>
        <fullName evidence="13">Na+/H+ antiporter</fullName>
    </submittedName>
</protein>
<accession>A0A3A1U7F4</accession>
<comment type="subcellular location">
    <subcellularLocation>
        <location evidence="1 10">Cell membrane</location>
        <topology evidence="1 10">Multi-pass membrane protein</topology>
    </subcellularLocation>
</comment>
<evidence type="ECO:0000256" key="7">
    <source>
        <dbReference type="ARBA" id="ARBA00023065"/>
    </source>
</evidence>
<feature type="transmembrane region" description="Helical" evidence="10">
    <location>
        <begin position="30"/>
        <end position="48"/>
    </location>
</feature>
<dbReference type="GO" id="GO:0015385">
    <property type="term" value="F:sodium:proton antiporter activity"/>
    <property type="evidence" value="ECO:0007669"/>
    <property type="project" value="InterPro"/>
</dbReference>
<dbReference type="EMBL" id="QXTG01000002">
    <property type="protein sequence ID" value="RIX28844.1"/>
    <property type="molecule type" value="Genomic_DNA"/>
</dbReference>
<dbReference type="PANTHER" id="PTHR10110">
    <property type="entry name" value="SODIUM/HYDROGEN EXCHANGER"/>
    <property type="match status" value="1"/>
</dbReference>
<keyword evidence="7 10" id="KW-0406">Ion transport</keyword>
<evidence type="ECO:0000256" key="11">
    <source>
        <dbReference type="SAM" id="Coils"/>
    </source>
</evidence>
<feature type="coiled-coil region" evidence="11">
    <location>
        <begin position="414"/>
        <end position="451"/>
    </location>
</feature>
<gene>
    <name evidence="13" type="ORF">D1781_09055</name>
</gene>
<dbReference type="Pfam" id="PF00999">
    <property type="entry name" value="Na_H_Exchanger"/>
    <property type="match status" value="1"/>
</dbReference>
<keyword evidence="11" id="KW-0175">Coiled coil</keyword>
<evidence type="ECO:0000259" key="12">
    <source>
        <dbReference type="Pfam" id="PF00999"/>
    </source>
</evidence>
<feature type="transmembrane region" description="Helical" evidence="10">
    <location>
        <begin position="377"/>
        <end position="401"/>
    </location>
</feature>
<evidence type="ECO:0000313" key="13">
    <source>
        <dbReference type="EMBL" id="RIX28844.1"/>
    </source>
</evidence>
<keyword evidence="5 10" id="KW-1133">Transmembrane helix</keyword>
<feature type="transmembrane region" description="Helical" evidence="10">
    <location>
        <begin position="183"/>
        <end position="200"/>
    </location>
</feature>
<evidence type="ECO:0000256" key="2">
    <source>
        <dbReference type="ARBA" id="ARBA00022448"/>
    </source>
</evidence>
<proteinExistence type="inferred from homology"/>
<dbReference type="GO" id="GO:0005886">
    <property type="term" value="C:plasma membrane"/>
    <property type="evidence" value="ECO:0007669"/>
    <property type="project" value="UniProtKB-SubCell"/>
</dbReference>
<dbReference type="InterPro" id="IPR006153">
    <property type="entry name" value="Cation/H_exchanger_TM"/>
</dbReference>
<evidence type="ECO:0000256" key="10">
    <source>
        <dbReference type="RuleBase" id="RU366002"/>
    </source>
</evidence>
<dbReference type="GO" id="GO:0051453">
    <property type="term" value="P:regulation of intracellular pH"/>
    <property type="evidence" value="ECO:0007669"/>
    <property type="project" value="TreeGrafter"/>
</dbReference>
<feature type="transmembrane region" description="Helical" evidence="10">
    <location>
        <begin position="54"/>
        <end position="71"/>
    </location>
</feature>
<dbReference type="NCBIfam" id="TIGR00831">
    <property type="entry name" value="a_cpa1"/>
    <property type="match status" value="1"/>
</dbReference>
<keyword evidence="9 10" id="KW-0739">Sodium transport</keyword>
<keyword evidence="4 10" id="KW-0812">Transmembrane</keyword>
<keyword evidence="2 10" id="KW-0813">Transport</keyword>
<feature type="transmembrane region" description="Helical" evidence="10">
    <location>
        <begin position="83"/>
        <end position="105"/>
    </location>
</feature>
<dbReference type="InterPro" id="IPR018422">
    <property type="entry name" value="Cation/H_exchanger_CPA1"/>
</dbReference>
<evidence type="ECO:0000256" key="1">
    <source>
        <dbReference type="ARBA" id="ARBA00004651"/>
    </source>
</evidence>
<evidence type="ECO:0000256" key="4">
    <source>
        <dbReference type="ARBA" id="ARBA00022692"/>
    </source>
</evidence>
<sequence length="523" mass="55472">MLGLELVVIIGAIVLGVGVLARRVRIAPPILLLVAGVALGFVPLLREVRLPPEVVLLLFLPALLYWESLTTSLREIRSNLRSVVLTSTLLVVLTAAVVAVVAHAVGLPWAAAWVLGAAVAPTDATATAALASGMPRRTLTTLRAESLVNDGTALVILALAIEASARGAEITPLHVGLRLLDSYGGGIAIGLAIACIAARLRKRLDDALEENVVSLLSPFAAYLLAELIGASGVLAVVVCGLAMSQVGPRIAGAGTRSQMNAFWSLSTVLLNGALFVLVGIELQVSIRGLDGAQILLGLVAVGVVVVALVVTRFGFFFASGAVIRLLERTPERRASLMSNRARLVSSVAGFRGAVSLAAALSVPATTASGADFPRRDIVVFVTAGVIAITLVLQGVVLPLIVRLVRLPPDEDVDRELLEAERTATQEALAALDDLAEEASAGERAVRRSRKELEAQLHAIDRGEDEEPGEDEQAIGQYEQLRLALVRRKREVLVRLRDEGRIDDIVLRRIQTRLDNEEIRLSAD</sequence>
<evidence type="ECO:0000256" key="6">
    <source>
        <dbReference type="ARBA" id="ARBA00023053"/>
    </source>
</evidence>